<dbReference type="SUPFAM" id="SSF54518">
    <property type="entry name" value="Tubby C-terminal domain-like"/>
    <property type="match status" value="1"/>
</dbReference>
<dbReference type="Proteomes" id="UP001489004">
    <property type="component" value="Unassembled WGS sequence"/>
</dbReference>
<comment type="similarity">
    <text evidence="1">Belongs to the TUB family.</text>
</comment>
<sequence>MFMSRDAFRADGTSESRYVDDMGYSVRSAGSPGAMRPLDSPTTSGTYAAPVRPVSARSWRAAATPASPTSPVSATPVTMYQNDLFGAEDHGDVLAGEAHDIRPSTPKPTLNIVTSRPTTPSHRMQQQMALSQQKRLQRLQGGIAVSSDSPVRSRPGTPTGGSNPGSLYGSPHSGAPSPAATKPSQPAGALKPTSLVKEFQRTGGIVELQEQPRQAKNIKHSPSPTKAAEQTLRAHGLAAAYDPTEEVEKPQPKVTGTMLNLVASAAMQDTSDVRSFAMQPGPMERPVQCYIIRDKSSKMYPRYSLFLDGSQRFLLAARKRKKSKSANYLISLDKDDLGRDSAQYAGKVRANFVGTEFVVYDKGCKPGHQPADGGDLRAELAGVRYQYNVLGTRGPRKMTVLVPTVDTKTGQRYSFRPLDESESILERHKRMELDKLVIMKNKAPKWNEQLGAYCLNFNGRVTHASVKNFQLVSDDNPDHVILQFGKIGKDSFTMDYAHPISALQAFAICLTSFDNKLACE</sequence>
<dbReference type="AlphaFoldDB" id="A0AAW1QAA2"/>
<dbReference type="PANTHER" id="PTHR16517">
    <property type="entry name" value="TUBBY-RELATED"/>
    <property type="match status" value="1"/>
</dbReference>
<reference evidence="4 5" key="1">
    <citation type="journal article" date="2024" name="Nat. Commun.">
        <title>Phylogenomics reveals the evolutionary origins of lichenization in chlorophyte algae.</title>
        <authorList>
            <person name="Puginier C."/>
            <person name="Libourel C."/>
            <person name="Otte J."/>
            <person name="Skaloud P."/>
            <person name="Haon M."/>
            <person name="Grisel S."/>
            <person name="Petersen M."/>
            <person name="Berrin J.G."/>
            <person name="Delaux P.M."/>
            <person name="Dal Grande F."/>
            <person name="Keller J."/>
        </authorList>
    </citation>
    <scope>NUCLEOTIDE SEQUENCE [LARGE SCALE GENOMIC DNA]</scope>
    <source>
        <strain evidence="4 5">SAG 2043</strain>
    </source>
</reference>
<feature type="domain" description="Tubby C-terminal" evidence="3">
    <location>
        <begin position="278"/>
        <end position="515"/>
    </location>
</feature>
<feature type="region of interest" description="Disordered" evidence="2">
    <location>
        <begin position="1"/>
        <end position="49"/>
    </location>
</feature>
<dbReference type="InterPro" id="IPR000007">
    <property type="entry name" value="Tubby_C"/>
</dbReference>
<dbReference type="PANTHER" id="PTHR16517:SF7">
    <property type="entry name" value="PROTEIN KING TUBBY"/>
    <property type="match status" value="1"/>
</dbReference>
<feature type="compositionally biased region" description="Polar residues" evidence="2">
    <location>
        <begin position="107"/>
        <end position="134"/>
    </location>
</feature>
<dbReference type="PRINTS" id="PR01573">
    <property type="entry name" value="SUPERTUBBY"/>
</dbReference>
<evidence type="ECO:0000256" key="2">
    <source>
        <dbReference type="SAM" id="MobiDB-lite"/>
    </source>
</evidence>
<keyword evidence="5" id="KW-1185">Reference proteome</keyword>
<proteinExistence type="inferred from homology"/>
<dbReference type="Gene3D" id="3.20.90.10">
    <property type="entry name" value="Tubby Protein, Chain A"/>
    <property type="match status" value="1"/>
</dbReference>
<feature type="compositionally biased region" description="Basic and acidic residues" evidence="2">
    <location>
        <begin position="1"/>
        <end position="20"/>
    </location>
</feature>
<feature type="region of interest" description="Disordered" evidence="2">
    <location>
        <begin position="100"/>
        <end position="189"/>
    </location>
</feature>
<evidence type="ECO:0000313" key="4">
    <source>
        <dbReference type="EMBL" id="KAK9817778.1"/>
    </source>
</evidence>
<dbReference type="Pfam" id="PF01167">
    <property type="entry name" value="Tub"/>
    <property type="match status" value="1"/>
</dbReference>
<evidence type="ECO:0000256" key="1">
    <source>
        <dbReference type="ARBA" id="ARBA00007129"/>
    </source>
</evidence>
<evidence type="ECO:0000313" key="5">
    <source>
        <dbReference type="Proteomes" id="UP001489004"/>
    </source>
</evidence>
<gene>
    <name evidence="4" type="ORF">WJX72_002064</name>
</gene>
<evidence type="ECO:0000259" key="3">
    <source>
        <dbReference type="Pfam" id="PF01167"/>
    </source>
</evidence>
<protein>
    <recommendedName>
        <fullName evidence="3">Tubby C-terminal domain-containing protein</fullName>
    </recommendedName>
</protein>
<comment type="caution">
    <text evidence="4">The sequence shown here is derived from an EMBL/GenBank/DDBJ whole genome shotgun (WGS) entry which is preliminary data.</text>
</comment>
<accession>A0AAW1QAA2</accession>
<dbReference type="EMBL" id="JALJOR010000004">
    <property type="protein sequence ID" value="KAK9817778.1"/>
    <property type="molecule type" value="Genomic_DNA"/>
</dbReference>
<name>A0AAW1QAA2_9CHLO</name>
<organism evidence="4 5">
    <name type="scientific">[Myrmecia] bisecta</name>
    <dbReference type="NCBI Taxonomy" id="41462"/>
    <lineage>
        <taxon>Eukaryota</taxon>
        <taxon>Viridiplantae</taxon>
        <taxon>Chlorophyta</taxon>
        <taxon>core chlorophytes</taxon>
        <taxon>Trebouxiophyceae</taxon>
        <taxon>Trebouxiales</taxon>
        <taxon>Trebouxiaceae</taxon>
        <taxon>Myrmecia</taxon>
    </lineage>
</organism>
<dbReference type="InterPro" id="IPR025659">
    <property type="entry name" value="Tubby-like_C"/>
</dbReference>